<accession>A0A6N0HRM7</accession>
<gene>
    <name evidence="2" type="ORF">HUE57_01300</name>
</gene>
<dbReference type="Proteomes" id="UP000509658">
    <property type="component" value="Chromosome"/>
</dbReference>
<evidence type="ECO:0000313" key="3">
    <source>
        <dbReference type="Proteomes" id="UP000509658"/>
    </source>
</evidence>
<dbReference type="EMBL" id="CP054491">
    <property type="protein sequence ID" value="QKQ25069.1"/>
    <property type="molecule type" value="Genomic_DNA"/>
</dbReference>
<name>A0A6N0HRM7_9GAMM</name>
<feature type="signal peptide" evidence="1">
    <location>
        <begin position="1"/>
        <end position="26"/>
    </location>
</feature>
<feature type="chain" id="PRO_5027027173" evidence="1">
    <location>
        <begin position="27"/>
        <end position="141"/>
    </location>
</feature>
<proteinExistence type="predicted"/>
<reference evidence="2 3" key="1">
    <citation type="submission" date="2020-05" db="EMBL/GenBank/DDBJ databases">
        <title>Horizontal transmission and recombination maintain forever young bacterial symbiont genomes.</title>
        <authorList>
            <person name="Russell S.L."/>
            <person name="Pepper-Tunick E."/>
            <person name="Svedberg J."/>
            <person name="Byrne A."/>
            <person name="Ruelas Castillo J."/>
            <person name="Vollmers C."/>
            <person name="Beinart R.A."/>
            <person name="Corbett-Detig R."/>
        </authorList>
    </citation>
    <scope>NUCLEOTIDE SEQUENCE [LARGE SCALE GENOMIC DNA]</scope>
    <source>
        <strain evidence="2">Santa_Monica_outfall</strain>
    </source>
</reference>
<evidence type="ECO:0000313" key="2">
    <source>
        <dbReference type="EMBL" id="QKQ25069.1"/>
    </source>
</evidence>
<organism evidence="2 3">
    <name type="scientific">Candidatus Reidiella endopervernicosa</name>
    <dbReference type="NCBI Taxonomy" id="2738883"/>
    <lineage>
        <taxon>Bacteria</taxon>
        <taxon>Pseudomonadati</taxon>
        <taxon>Pseudomonadota</taxon>
        <taxon>Gammaproteobacteria</taxon>
        <taxon>Candidatus Reidiella</taxon>
    </lineage>
</organism>
<protein>
    <submittedName>
        <fullName evidence="2">Uncharacterized protein</fullName>
    </submittedName>
</protein>
<dbReference type="AlphaFoldDB" id="A0A6N0HRM7"/>
<dbReference type="RefSeq" id="WP_078483117.1">
    <property type="nucleotide sequence ID" value="NZ_CP054491.1"/>
</dbReference>
<evidence type="ECO:0000256" key="1">
    <source>
        <dbReference type="SAM" id="SignalP"/>
    </source>
</evidence>
<sequence>MKIWSLSSAVPLLLCTALSATLPAQAQQFEVKLNCPVERSKSVTVPHIYKEVVAYSGEGCICSSDPGIVQLELTTALEDTIAETRGVLDAKRVTSDVLRRIGLGDRSVLLVPKKQGASKKEVLYCLERSQIAAYIESVFNP</sequence>
<keyword evidence="1" id="KW-0732">Signal</keyword>
<dbReference type="KEGG" id="rev:HUE57_01300"/>
<keyword evidence="3" id="KW-1185">Reference proteome</keyword>